<name>A0A2J6R3C3_HYAVF</name>
<feature type="chain" id="PRO_5014329606" evidence="2">
    <location>
        <begin position="23"/>
        <end position="845"/>
    </location>
</feature>
<feature type="compositionally biased region" description="Polar residues" evidence="1">
    <location>
        <begin position="37"/>
        <end position="49"/>
    </location>
</feature>
<sequence length="845" mass="97071">MARTKLWVIATVILLLLSHSWAKGAAWAKTSNDGKFPTFSTAPNNTTPDQGFKRTENSTSSYWDQFIPPFHEFSNSTANRTDLNRLDKHVFLLNDENIVNSQVKTWYAAWTRVAQKQELWQSHGETYVFLNDFHSDLDYYCNIGVPACLHQPNADDIIDKWPGDENRALAQRIYLVFELMQMDHAERKLGLEVLRDVAKFLSDHSHHIITLVTQQIDPAAKTVCDIIHKIIDLSIQIAASMAAGAATSLSNVFSSENNLLKMLLELNILPPEQMTELVSKLLTPKKFDWIEKIVIEQFANGAADLAKDYTKRMGKVVVNKNSTLPDDMGEKRINPGIGRDPMCSEFDGDIEDNNEANSHVLKELVSTWYDRRIFDERSLFEKMYNGSNTEPGAPSVRALYFNSRHWAPLYGPGSTRSRLANSAEFGTRVKMRMLKYFLGRVMSEDDSYIACMHRDDAQEQCSMNATEQPQPYLQKYRKTMFCPKPEMPTLLCQAARWRHTTGFTSHITPIPGIDEIPAWKIGEAHLTIEGLIREAFEHYVRYGNGDNDMVDWSAEDPQAPAFFLPVCVNEAHNELRFHDMNPAHFKSQSHLQFPFKCGDWRANESVGFMQAMNLGPGSRIYEEIEGPANGTQHPNGLFWNQIPKLLEERDTISPISHYLTLCANGIRLPELSDDHDNNPAFNGEKPHRGGDKDCNFIQQNVYNMTHSEANTWFCENLGNHTVFKRQRHYYFLPQTLTAKPVHKTRCKNWPKQEKKIKIDEENRKIQAAENLKIKEEKTRKEDEKKAKAEEKKKKLEEEKNDKKEKKVKEQVKTVEDKRPKEEEKLMKEDIKQRGAALAFLAKTQN</sequence>
<accession>A0A2J6R3C3</accession>
<dbReference type="AlphaFoldDB" id="A0A2J6R3C3"/>
<dbReference type="STRING" id="1149755.A0A2J6R3C3"/>
<organism evidence="3 4">
    <name type="scientific">Hyaloscypha variabilis (strain UAMH 11265 / GT02V1 / F)</name>
    <name type="common">Meliniomyces variabilis</name>
    <dbReference type="NCBI Taxonomy" id="1149755"/>
    <lineage>
        <taxon>Eukaryota</taxon>
        <taxon>Fungi</taxon>
        <taxon>Dikarya</taxon>
        <taxon>Ascomycota</taxon>
        <taxon>Pezizomycotina</taxon>
        <taxon>Leotiomycetes</taxon>
        <taxon>Helotiales</taxon>
        <taxon>Hyaloscyphaceae</taxon>
        <taxon>Hyaloscypha</taxon>
        <taxon>Hyaloscypha variabilis</taxon>
    </lineage>
</organism>
<keyword evidence="4" id="KW-1185">Reference proteome</keyword>
<dbReference type="Proteomes" id="UP000235786">
    <property type="component" value="Unassembled WGS sequence"/>
</dbReference>
<feature type="region of interest" description="Disordered" evidence="1">
    <location>
        <begin position="775"/>
        <end position="827"/>
    </location>
</feature>
<evidence type="ECO:0000256" key="2">
    <source>
        <dbReference type="SAM" id="SignalP"/>
    </source>
</evidence>
<dbReference type="OrthoDB" id="3557913at2759"/>
<feature type="signal peptide" evidence="2">
    <location>
        <begin position="1"/>
        <end position="22"/>
    </location>
</feature>
<dbReference type="EMBL" id="KZ613957">
    <property type="protein sequence ID" value="PMD32985.1"/>
    <property type="molecule type" value="Genomic_DNA"/>
</dbReference>
<protein>
    <submittedName>
        <fullName evidence="3">Uncharacterized protein</fullName>
    </submittedName>
</protein>
<evidence type="ECO:0000256" key="1">
    <source>
        <dbReference type="SAM" id="MobiDB-lite"/>
    </source>
</evidence>
<keyword evidence="2" id="KW-0732">Signal</keyword>
<evidence type="ECO:0000313" key="4">
    <source>
        <dbReference type="Proteomes" id="UP000235786"/>
    </source>
</evidence>
<evidence type="ECO:0000313" key="3">
    <source>
        <dbReference type="EMBL" id="PMD32985.1"/>
    </source>
</evidence>
<reference evidence="3 4" key="1">
    <citation type="submission" date="2016-04" db="EMBL/GenBank/DDBJ databases">
        <title>A degradative enzymes factory behind the ericoid mycorrhizal symbiosis.</title>
        <authorList>
            <consortium name="DOE Joint Genome Institute"/>
            <person name="Martino E."/>
            <person name="Morin E."/>
            <person name="Grelet G."/>
            <person name="Kuo A."/>
            <person name="Kohler A."/>
            <person name="Daghino S."/>
            <person name="Barry K."/>
            <person name="Choi C."/>
            <person name="Cichocki N."/>
            <person name="Clum A."/>
            <person name="Copeland A."/>
            <person name="Hainaut M."/>
            <person name="Haridas S."/>
            <person name="Labutti K."/>
            <person name="Lindquist E."/>
            <person name="Lipzen A."/>
            <person name="Khouja H.-R."/>
            <person name="Murat C."/>
            <person name="Ohm R."/>
            <person name="Olson A."/>
            <person name="Spatafora J."/>
            <person name="Veneault-Fourrey C."/>
            <person name="Henrissat B."/>
            <person name="Grigoriev I."/>
            <person name="Martin F."/>
            <person name="Perotto S."/>
        </authorList>
    </citation>
    <scope>NUCLEOTIDE SEQUENCE [LARGE SCALE GENOMIC DNA]</scope>
    <source>
        <strain evidence="3 4">F</strain>
    </source>
</reference>
<proteinExistence type="predicted"/>
<gene>
    <name evidence="3" type="ORF">L207DRAFT_608756</name>
</gene>
<feature type="region of interest" description="Disordered" evidence="1">
    <location>
        <begin position="37"/>
        <end position="56"/>
    </location>
</feature>